<protein>
    <submittedName>
        <fullName evidence="2">Uncharacterized protein</fullName>
    </submittedName>
</protein>
<proteinExistence type="predicted"/>
<name>A0A7R9B7A3_TIMSH</name>
<evidence type="ECO:0000313" key="2">
    <source>
        <dbReference type="EMBL" id="CAD7267753.1"/>
    </source>
</evidence>
<reference evidence="2" key="1">
    <citation type="submission" date="2020-11" db="EMBL/GenBank/DDBJ databases">
        <authorList>
            <person name="Tran Van P."/>
        </authorList>
    </citation>
    <scope>NUCLEOTIDE SEQUENCE</scope>
</reference>
<accession>A0A7R9B7A3</accession>
<dbReference type="EMBL" id="OC010263">
    <property type="protein sequence ID" value="CAD7267753.1"/>
    <property type="molecule type" value="Genomic_DNA"/>
</dbReference>
<gene>
    <name evidence="2" type="ORF">TSIB3V08_LOCUS11758</name>
</gene>
<dbReference type="AlphaFoldDB" id="A0A7R9B7A3"/>
<feature type="compositionally biased region" description="Polar residues" evidence="1">
    <location>
        <begin position="68"/>
        <end position="80"/>
    </location>
</feature>
<feature type="region of interest" description="Disordered" evidence="1">
    <location>
        <begin position="62"/>
        <end position="90"/>
    </location>
</feature>
<sequence>MSYNKNLKLLVDDLKVNKRSIIYWNWEPGMEKCCRGVDDNLAGNFRRTKTIEEIFRGEPIEGDCRNAGESTSTVDISTEASDPELSKLPK</sequence>
<evidence type="ECO:0000256" key="1">
    <source>
        <dbReference type="SAM" id="MobiDB-lite"/>
    </source>
</evidence>
<organism evidence="2">
    <name type="scientific">Timema shepardi</name>
    <name type="common">Walking stick</name>
    <dbReference type="NCBI Taxonomy" id="629360"/>
    <lineage>
        <taxon>Eukaryota</taxon>
        <taxon>Metazoa</taxon>
        <taxon>Ecdysozoa</taxon>
        <taxon>Arthropoda</taxon>
        <taxon>Hexapoda</taxon>
        <taxon>Insecta</taxon>
        <taxon>Pterygota</taxon>
        <taxon>Neoptera</taxon>
        <taxon>Polyneoptera</taxon>
        <taxon>Phasmatodea</taxon>
        <taxon>Timematodea</taxon>
        <taxon>Timematoidea</taxon>
        <taxon>Timematidae</taxon>
        <taxon>Timema</taxon>
    </lineage>
</organism>